<accession>A0ABP1Q8X6</accession>
<evidence type="ECO:0000313" key="3">
    <source>
        <dbReference type="Proteomes" id="UP001642540"/>
    </source>
</evidence>
<evidence type="ECO:0000313" key="2">
    <source>
        <dbReference type="EMBL" id="CAL8093723.1"/>
    </source>
</evidence>
<sequence>MFKTVIFVASACVIATFLVSETTAEFGKGLFLCRNGTLAPTEPLVEKLKKCNDPEALGDKDPKCIAVCTTESVGGLKDGIPDKDLFINMVKTEFPEAEQANALERLEKCFENRTFDKEDKNCTSVADFSICGTKLVIETKC</sequence>
<name>A0ABP1Q8X6_9HEXA</name>
<gene>
    <name evidence="2" type="ORF">ODALV1_LOCUS8576</name>
</gene>
<feature type="signal peptide" evidence="1">
    <location>
        <begin position="1"/>
        <end position="24"/>
    </location>
</feature>
<proteinExistence type="predicted"/>
<organism evidence="2 3">
    <name type="scientific">Orchesella dallaii</name>
    <dbReference type="NCBI Taxonomy" id="48710"/>
    <lineage>
        <taxon>Eukaryota</taxon>
        <taxon>Metazoa</taxon>
        <taxon>Ecdysozoa</taxon>
        <taxon>Arthropoda</taxon>
        <taxon>Hexapoda</taxon>
        <taxon>Collembola</taxon>
        <taxon>Entomobryomorpha</taxon>
        <taxon>Entomobryoidea</taxon>
        <taxon>Orchesellidae</taxon>
        <taxon>Orchesellinae</taxon>
        <taxon>Orchesella</taxon>
    </lineage>
</organism>
<comment type="caution">
    <text evidence="2">The sequence shown here is derived from an EMBL/GenBank/DDBJ whole genome shotgun (WGS) entry which is preliminary data.</text>
</comment>
<dbReference type="Gene3D" id="1.10.238.20">
    <property type="entry name" value="Pheromone/general odorant binding protein domain"/>
    <property type="match status" value="1"/>
</dbReference>
<dbReference type="InterPro" id="IPR036728">
    <property type="entry name" value="PBP_GOBP_sf"/>
</dbReference>
<dbReference type="EMBL" id="CAXLJM020000026">
    <property type="protein sequence ID" value="CAL8093723.1"/>
    <property type="molecule type" value="Genomic_DNA"/>
</dbReference>
<keyword evidence="1" id="KW-0732">Signal</keyword>
<dbReference type="Proteomes" id="UP001642540">
    <property type="component" value="Unassembled WGS sequence"/>
</dbReference>
<protein>
    <submittedName>
        <fullName evidence="2">Uncharacterized protein</fullName>
    </submittedName>
</protein>
<reference evidence="2 3" key="1">
    <citation type="submission" date="2024-08" db="EMBL/GenBank/DDBJ databases">
        <authorList>
            <person name="Cucini C."/>
            <person name="Frati F."/>
        </authorList>
    </citation>
    <scope>NUCLEOTIDE SEQUENCE [LARGE SCALE GENOMIC DNA]</scope>
</reference>
<keyword evidence="3" id="KW-1185">Reference proteome</keyword>
<dbReference type="SUPFAM" id="SSF47565">
    <property type="entry name" value="Insect pheromone/odorant-binding proteins"/>
    <property type="match status" value="1"/>
</dbReference>
<feature type="chain" id="PRO_5045281100" evidence="1">
    <location>
        <begin position="25"/>
        <end position="141"/>
    </location>
</feature>
<evidence type="ECO:0000256" key="1">
    <source>
        <dbReference type="SAM" id="SignalP"/>
    </source>
</evidence>